<dbReference type="PIRSF" id="PIRSF033490">
    <property type="entry name" value="MazF"/>
    <property type="match status" value="1"/>
</dbReference>
<keyword evidence="3" id="KW-0255">Endonuclease</keyword>
<dbReference type="GO" id="GO:0016787">
    <property type="term" value="F:hydrolase activity"/>
    <property type="evidence" value="ECO:0007669"/>
    <property type="project" value="UniProtKB-KW"/>
</dbReference>
<evidence type="ECO:0000256" key="1">
    <source>
        <dbReference type="ARBA" id="ARBA00007521"/>
    </source>
</evidence>
<dbReference type="AlphaFoldDB" id="A0A856ML85"/>
<comment type="similarity">
    <text evidence="1 3">Belongs to the PemK/MazF family.</text>
</comment>
<comment type="function">
    <text evidence="3">Toxic component of a type II toxin-antitoxin (TA) system.</text>
</comment>
<reference evidence="4 5" key="1">
    <citation type="submission" date="2018-06" db="EMBL/GenBank/DDBJ databases">
        <title>Comparative genomics of Brasilonema spp. strains.</title>
        <authorList>
            <person name="Alvarenga D.O."/>
            <person name="Fiore M.F."/>
            <person name="Varani A.M."/>
        </authorList>
    </citation>
    <scope>NUCLEOTIDE SEQUENCE [LARGE SCALE GENOMIC DNA]</scope>
    <source>
        <strain evidence="4 5">CENA114</strain>
    </source>
</reference>
<dbReference type="Proteomes" id="UP000503129">
    <property type="component" value="Chromosome"/>
</dbReference>
<dbReference type="InterPro" id="IPR003477">
    <property type="entry name" value="PemK-like"/>
</dbReference>
<sequence length="119" mass="13521">MPESNLTYRRGEIRWVNLDPTVGAEAQKIRACLVVQNDIMNQYGLLTIVMPFRPGSKQAPYVVNVKATPTNGLDRDRFIDVGQIRSVDHRRVLGLVGVLEEEYWELIRIALNIILGFVV</sequence>
<dbReference type="GO" id="GO:0004521">
    <property type="term" value="F:RNA endonuclease activity"/>
    <property type="evidence" value="ECO:0007669"/>
    <property type="project" value="TreeGrafter"/>
</dbReference>
<gene>
    <name evidence="4" type="ORF">DP114_08535</name>
</gene>
<evidence type="ECO:0000256" key="3">
    <source>
        <dbReference type="PIRNR" id="PIRNR033490"/>
    </source>
</evidence>
<keyword evidence="5" id="KW-1185">Reference proteome</keyword>
<dbReference type="EC" id="3.1.-.-" evidence="3"/>
<dbReference type="Gene3D" id="2.30.30.110">
    <property type="match status" value="1"/>
</dbReference>
<dbReference type="GO" id="GO:0016075">
    <property type="term" value="P:rRNA catabolic process"/>
    <property type="evidence" value="ECO:0007669"/>
    <property type="project" value="TreeGrafter"/>
</dbReference>
<keyword evidence="2" id="KW-1277">Toxin-antitoxin system</keyword>
<protein>
    <recommendedName>
        <fullName evidence="3">mRNA interferase</fullName>
        <ecNumber evidence="3">3.1.-.-</ecNumber>
    </recommendedName>
</protein>
<dbReference type="GO" id="GO:0006402">
    <property type="term" value="P:mRNA catabolic process"/>
    <property type="evidence" value="ECO:0007669"/>
    <property type="project" value="TreeGrafter"/>
</dbReference>
<evidence type="ECO:0000313" key="4">
    <source>
        <dbReference type="EMBL" id="QDL12155.1"/>
    </source>
</evidence>
<evidence type="ECO:0000256" key="2">
    <source>
        <dbReference type="ARBA" id="ARBA00022649"/>
    </source>
</evidence>
<proteinExistence type="inferred from homology"/>
<dbReference type="PANTHER" id="PTHR33988">
    <property type="entry name" value="ENDORIBONUCLEASE MAZF-RELATED"/>
    <property type="match status" value="1"/>
</dbReference>
<dbReference type="SUPFAM" id="SSF50118">
    <property type="entry name" value="Cell growth inhibitor/plasmid maintenance toxic component"/>
    <property type="match status" value="1"/>
</dbReference>
<dbReference type="PANTHER" id="PTHR33988:SF1">
    <property type="entry name" value="ENDORIBONUCLEASE MAZF7-RELATED"/>
    <property type="match status" value="1"/>
</dbReference>
<dbReference type="EMBL" id="CP030118">
    <property type="protein sequence ID" value="QDL12155.1"/>
    <property type="molecule type" value="Genomic_DNA"/>
</dbReference>
<dbReference type="Pfam" id="PF02452">
    <property type="entry name" value="PemK_toxin"/>
    <property type="match status" value="1"/>
</dbReference>
<name>A0A856ML85_9CYAN</name>
<dbReference type="RefSeq" id="WP_169267824.1">
    <property type="nucleotide sequence ID" value="NZ_CP030118.1"/>
</dbReference>
<keyword evidence="3" id="KW-0378">Hydrolase</keyword>
<keyword evidence="3" id="KW-0540">Nuclease</keyword>
<dbReference type="InterPro" id="IPR011067">
    <property type="entry name" value="Plasmid_toxin/cell-grow_inhib"/>
</dbReference>
<dbReference type="KEGG" id="bsen:DP114_08535"/>
<organism evidence="4 5">
    <name type="scientific">Brasilonema sennae CENA114</name>
    <dbReference type="NCBI Taxonomy" id="415709"/>
    <lineage>
        <taxon>Bacteria</taxon>
        <taxon>Bacillati</taxon>
        <taxon>Cyanobacteriota</taxon>
        <taxon>Cyanophyceae</taxon>
        <taxon>Nostocales</taxon>
        <taxon>Scytonemataceae</taxon>
        <taxon>Brasilonema</taxon>
        <taxon>Bromeliae group (in: Brasilonema)</taxon>
    </lineage>
</organism>
<evidence type="ECO:0000313" key="5">
    <source>
        <dbReference type="Proteomes" id="UP000503129"/>
    </source>
</evidence>
<dbReference type="GO" id="GO:0003677">
    <property type="term" value="F:DNA binding"/>
    <property type="evidence" value="ECO:0007669"/>
    <property type="project" value="InterPro"/>
</dbReference>
<accession>A0A856ML85</accession>